<name>A0AAD8R1N2_LOLMU</name>
<accession>A0AAD8R1N2</accession>
<dbReference type="InterPro" id="IPR013103">
    <property type="entry name" value="RVT_2"/>
</dbReference>
<feature type="region of interest" description="Disordered" evidence="1">
    <location>
        <begin position="149"/>
        <end position="194"/>
    </location>
</feature>
<dbReference type="Pfam" id="PF07727">
    <property type="entry name" value="RVT_2"/>
    <property type="match status" value="1"/>
</dbReference>
<proteinExistence type="predicted"/>
<feature type="compositionally biased region" description="Low complexity" evidence="1">
    <location>
        <begin position="15"/>
        <end position="39"/>
    </location>
</feature>
<feature type="domain" description="Reverse transcriptase Ty1/copia-type" evidence="2">
    <location>
        <begin position="292"/>
        <end position="352"/>
    </location>
</feature>
<gene>
    <name evidence="3" type="ORF">QYE76_036791</name>
</gene>
<dbReference type="AlphaFoldDB" id="A0AAD8R1N2"/>
<dbReference type="EMBL" id="JAUUTY010000007">
    <property type="protein sequence ID" value="KAK1613118.1"/>
    <property type="molecule type" value="Genomic_DNA"/>
</dbReference>
<keyword evidence="4" id="KW-1185">Reference proteome</keyword>
<protein>
    <recommendedName>
        <fullName evidence="2">Reverse transcriptase Ty1/copia-type domain-containing protein</fullName>
    </recommendedName>
</protein>
<organism evidence="3 4">
    <name type="scientific">Lolium multiflorum</name>
    <name type="common">Italian ryegrass</name>
    <name type="synonym">Lolium perenne subsp. multiflorum</name>
    <dbReference type="NCBI Taxonomy" id="4521"/>
    <lineage>
        <taxon>Eukaryota</taxon>
        <taxon>Viridiplantae</taxon>
        <taxon>Streptophyta</taxon>
        <taxon>Embryophyta</taxon>
        <taxon>Tracheophyta</taxon>
        <taxon>Spermatophyta</taxon>
        <taxon>Magnoliopsida</taxon>
        <taxon>Liliopsida</taxon>
        <taxon>Poales</taxon>
        <taxon>Poaceae</taxon>
        <taxon>BOP clade</taxon>
        <taxon>Pooideae</taxon>
        <taxon>Poodae</taxon>
        <taxon>Poeae</taxon>
        <taxon>Poeae Chloroplast Group 2 (Poeae type)</taxon>
        <taxon>Loliodinae</taxon>
        <taxon>Loliinae</taxon>
        <taxon>Lolium</taxon>
    </lineage>
</organism>
<evidence type="ECO:0000259" key="2">
    <source>
        <dbReference type="Pfam" id="PF07727"/>
    </source>
</evidence>
<reference evidence="3" key="1">
    <citation type="submission" date="2023-07" db="EMBL/GenBank/DDBJ databases">
        <title>A chromosome-level genome assembly of Lolium multiflorum.</title>
        <authorList>
            <person name="Chen Y."/>
            <person name="Copetti D."/>
            <person name="Kolliker R."/>
            <person name="Studer B."/>
        </authorList>
    </citation>
    <scope>NUCLEOTIDE SEQUENCE</scope>
    <source>
        <strain evidence="3">02402/16</strain>
        <tissue evidence="3">Leaf</tissue>
    </source>
</reference>
<feature type="region of interest" description="Disordered" evidence="1">
    <location>
        <begin position="1"/>
        <end position="64"/>
    </location>
</feature>
<feature type="compositionally biased region" description="Low complexity" evidence="1">
    <location>
        <begin position="53"/>
        <end position="64"/>
    </location>
</feature>
<comment type="caution">
    <text evidence="3">The sequence shown here is derived from an EMBL/GenBank/DDBJ whole genome shotgun (WGS) entry which is preliminary data.</text>
</comment>
<evidence type="ECO:0000256" key="1">
    <source>
        <dbReference type="SAM" id="MobiDB-lite"/>
    </source>
</evidence>
<sequence>MATPPTTLRRPRPPAAARTTDAAPGAGPLVLGVPAGALLRPRRRPRWPPPGPRASAAGAVSPARALLRRPRRRRALAAAPSRAPLRRAIARCPASPVPSAAAAALVVASPFVARFPSPCSPAPRAGAAASARYPADRYVRRFSVISSPRASGNDILPHDGGVPPRGPAKARSRRPSPADGHRRPDRSPTARRPLLRRCHLGSALPCVTRRRRACGGVRRFSAIGLGARSRAPSRVISGKWVFKHKLGSRTLERYKARGAGLPLHAFDASCLSGPTNDMAYPAVRRRHHSTASTAGLLRQLTDRLRAEFALKDLGPLHYFLGIEVVRRADGFFLHQRKYAHELLERAGMLKHNLRLLRRHEAKLSA</sequence>
<evidence type="ECO:0000313" key="4">
    <source>
        <dbReference type="Proteomes" id="UP001231189"/>
    </source>
</evidence>
<dbReference type="Proteomes" id="UP001231189">
    <property type="component" value="Unassembled WGS sequence"/>
</dbReference>
<evidence type="ECO:0000313" key="3">
    <source>
        <dbReference type="EMBL" id="KAK1613118.1"/>
    </source>
</evidence>
<feature type="compositionally biased region" description="Basic and acidic residues" evidence="1">
    <location>
        <begin position="179"/>
        <end position="188"/>
    </location>
</feature>